<evidence type="ECO:0000313" key="2">
    <source>
        <dbReference type="EMBL" id="GLH74696.1"/>
    </source>
</evidence>
<feature type="signal peptide" evidence="1">
    <location>
        <begin position="1"/>
        <end position="19"/>
    </location>
</feature>
<dbReference type="Proteomes" id="UP001165069">
    <property type="component" value="Unassembled WGS sequence"/>
</dbReference>
<accession>A0ABQ5QK55</accession>
<dbReference type="InterPro" id="IPR029021">
    <property type="entry name" value="Prot-tyrosine_phosphatase-like"/>
</dbReference>
<name>A0ABQ5QK55_9BACT</name>
<dbReference type="Gene3D" id="3.90.190.10">
    <property type="entry name" value="Protein tyrosine phosphatase superfamily"/>
    <property type="match status" value="1"/>
</dbReference>
<evidence type="ECO:0000313" key="3">
    <source>
        <dbReference type="Proteomes" id="UP001165069"/>
    </source>
</evidence>
<feature type="chain" id="PRO_5046182290" evidence="1">
    <location>
        <begin position="20"/>
        <end position="171"/>
    </location>
</feature>
<organism evidence="2 3">
    <name type="scientific">Geothrix limicola</name>
    <dbReference type="NCBI Taxonomy" id="2927978"/>
    <lineage>
        <taxon>Bacteria</taxon>
        <taxon>Pseudomonadati</taxon>
        <taxon>Acidobacteriota</taxon>
        <taxon>Holophagae</taxon>
        <taxon>Holophagales</taxon>
        <taxon>Holophagaceae</taxon>
        <taxon>Geothrix</taxon>
    </lineage>
</organism>
<sequence>MPHFAHLLLPILVLSPLLAGTSECAIPGAVEMRPGVFILKGGATPSLYPALTRQRITHIIDLRADGEITAESAFQFTLLQDMKIQYMRYATSHVPPIVDLDFVRTLLKALPAGSRIVVTCVNGNRAAAAVCPWLVLDQGMEVEEAMTASSRAGLRMAETEVVIRKYMRDRM</sequence>
<gene>
    <name evidence="2" type="ORF">GETHLI_31980</name>
</gene>
<keyword evidence="3" id="KW-1185">Reference proteome</keyword>
<keyword evidence="1" id="KW-0732">Signal</keyword>
<proteinExistence type="predicted"/>
<dbReference type="EMBL" id="BSDE01000007">
    <property type="protein sequence ID" value="GLH74696.1"/>
    <property type="molecule type" value="Genomic_DNA"/>
</dbReference>
<protein>
    <submittedName>
        <fullName evidence="2">Uncharacterized protein</fullName>
    </submittedName>
</protein>
<dbReference type="RefSeq" id="WP_285577245.1">
    <property type="nucleotide sequence ID" value="NZ_BSDE01000007.1"/>
</dbReference>
<reference evidence="2 3" key="1">
    <citation type="journal article" date="2023" name="Antonie Van Leeuwenhoek">
        <title>Mesoterricola silvestris gen. nov., sp. nov., Mesoterricola sediminis sp. nov., Geothrix oryzae sp. nov., Geothrix edaphica sp. nov., Geothrix rubra sp. nov., and Geothrix limicola sp. nov., six novel members of Acidobacteriota isolated from soils.</title>
        <authorList>
            <person name="Itoh H."/>
            <person name="Sugisawa Y."/>
            <person name="Mise K."/>
            <person name="Xu Z."/>
            <person name="Kuniyasu M."/>
            <person name="Ushijima N."/>
            <person name="Kawano K."/>
            <person name="Kobayashi E."/>
            <person name="Shiratori Y."/>
            <person name="Masuda Y."/>
            <person name="Senoo K."/>
        </authorList>
    </citation>
    <scope>NUCLEOTIDE SEQUENCE [LARGE SCALE GENOMIC DNA]</scope>
    <source>
        <strain evidence="2 3">Red804</strain>
    </source>
</reference>
<dbReference type="SUPFAM" id="SSF52799">
    <property type="entry name" value="(Phosphotyrosine protein) phosphatases II"/>
    <property type="match status" value="1"/>
</dbReference>
<evidence type="ECO:0000256" key="1">
    <source>
        <dbReference type="SAM" id="SignalP"/>
    </source>
</evidence>
<comment type="caution">
    <text evidence="2">The sequence shown here is derived from an EMBL/GenBank/DDBJ whole genome shotgun (WGS) entry which is preliminary data.</text>
</comment>